<evidence type="ECO:0000256" key="2">
    <source>
        <dbReference type="ARBA" id="ARBA00004777"/>
    </source>
</evidence>
<keyword evidence="5" id="KW-0274">FAD</keyword>
<dbReference type="Proteomes" id="UP000515158">
    <property type="component" value="Unplaced"/>
</dbReference>
<dbReference type="RefSeq" id="XP_034254329.1">
    <property type="nucleotide sequence ID" value="XM_034398438.1"/>
</dbReference>
<dbReference type="InterPro" id="IPR029041">
    <property type="entry name" value="FAD-linked_oxidoreductase-like"/>
</dbReference>
<comment type="similarity">
    <text evidence="3">Belongs to the methylenetetrahydrofolate reductase family.</text>
</comment>
<name>A0A6P9AAE5_THRPL</name>
<dbReference type="GO" id="GO:0009086">
    <property type="term" value="P:methionine biosynthetic process"/>
    <property type="evidence" value="ECO:0007669"/>
    <property type="project" value="TreeGrafter"/>
</dbReference>
<dbReference type="Pfam" id="PF02219">
    <property type="entry name" value="MTHFR"/>
    <property type="match status" value="1"/>
</dbReference>
<evidence type="ECO:0000313" key="8">
    <source>
        <dbReference type="Proteomes" id="UP000515158"/>
    </source>
</evidence>
<dbReference type="OrthoDB" id="16284at2759"/>
<dbReference type="InParanoid" id="A0A6P9AAE5"/>
<dbReference type="SUPFAM" id="SSF51730">
    <property type="entry name" value="FAD-linked oxidoreductase"/>
    <property type="match status" value="1"/>
</dbReference>
<dbReference type="Gene3D" id="3.20.20.220">
    <property type="match status" value="1"/>
</dbReference>
<gene>
    <name evidence="9" type="primary">LOC117653073</name>
</gene>
<dbReference type="GO" id="GO:0004489">
    <property type="term" value="F:methylenetetrahydrofolate reductase [NAD(P)H] activity"/>
    <property type="evidence" value="ECO:0007669"/>
    <property type="project" value="InterPro"/>
</dbReference>
<dbReference type="GeneID" id="117653073"/>
<dbReference type="GO" id="GO:0071949">
    <property type="term" value="F:FAD binding"/>
    <property type="evidence" value="ECO:0007669"/>
    <property type="project" value="TreeGrafter"/>
</dbReference>
<keyword evidence="4" id="KW-0285">Flavoprotein</keyword>
<evidence type="ECO:0000313" key="9">
    <source>
        <dbReference type="RefSeq" id="XP_034254329.1"/>
    </source>
</evidence>
<dbReference type="CDD" id="cd00537">
    <property type="entry name" value="MTHFR"/>
    <property type="match status" value="1"/>
</dbReference>
<evidence type="ECO:0000256" key="1">
    <source>
        <dbReference type="ARBA" id="ARBA00001974"/>
    </source>
</evidence>
<evidence type="ECO:0000256" key="4">
    <source>
        <dbReference type="ARBA" id="ARBA00022630"/>
    </source>
</evidence>
<accession>A0A6P9AAE5</accession>
<evidence type="ECO:0000256" key="7">
    <source>
        <dbReference type="RuleBase" id="RU004254"/>
    </source>
</evidence>
<keyword evidence="8" id="KW-1185">Reference proteome</keyword>
<dbReference type="KEGG" id="tpal:117653073"/>
<proteinExistence type="inferred from homology"/>
<sequence length="363" mass="39902">MSIRHCASSLAAEAAGCGAPNGFNAGLWRLSRSDAGDAAEAPRGGPRPTTPTAAALEAARRGIPDLIADNIKSETFFWSVELIPGTTPLLRSLLDESLQHLARHRPAFASVTWHVDHLAVRGPDGPEQVEHPAMALSARLQDEHGIPALMHLAAGRMAKQHVHAVLQACLVAGVTNILALRGDYKVNADADFPHASDLVHFIRKNFGDKFKIGVAGYPSGHPDSKSREMNFVHLKEKVDAGADFILTQMVSSAEEFNLFKQECDNREIRIPIIPGLFLIESYKMFEKLIRTCNILVSKEILDAMKQIKDENKEREYGKCLFLNLVVDLMKLSSCPGAHIFSMNRVTTATKVLDEARIFHDAIE</sequence>
<comment type="cofactor">
    <cofactor evidence="1">
        <name>FAD</name>
        <dbReference type="ChEBI" id="CHEBI:57692"/>
    </cofactor>
</comment>
<keyword evidence="6" id="KW-0560">Oxidoreductase</keyword>
<dbReference type="AlphaFoldDB" id="A0A6P9AAE5"/>
<dbReference type="GO" id="GO:0005829">
    <property type="term" value="C:cytosol"/>
    <property type="evidence" value="ECO:0007669"/>
    <property type="project" value="TreeGrafter"/>
</dbReference>
<protein>
    <submittedName>
        <fullName evidence="9">5,10-methylenetetrahydrofolate reductase</fullName>
    </submittedName>
</protein>
<dbReference type="InterPro" id="IPR003171">
    <property type="entry name" value="Mehydrof_redctse-like"/>
</dbReference>
<evidence type="ECO:0000256" key="6">
    <source>
        <dbReference type="ARBA" id="ARBA00023002"/>
    </source>
</evidence>
<dbReference type="GO" id="GO:0035999">
    <property type="term" value="P:tetrahydrofolate interconversion"/>
    <property type="evidence" value="ECO:0007669"/>
    <property type="project" value="UniProtKB-UniPathway"/>
</dbReference>
<dbReference type="UniPathway" id="UPA00193"/>
<organism evidence="9">
    <name type="scientific">Thrips palmi</name>
    <name type="common">Melon thrips</name>
    <dbReference type="NCBI Taxonomy" id="161013"/>
    <lineage>
        <taxon>Eukaryota</taxon>
        <taxon>Metazoa</taxon>
        <taxon>Ecdysozoa</taxon>
        <taxon>Arthropoda</taxon>
        <taxon>Hexapoda</taxon>
        <taxon>Insecta</taxon>
        <taxon>Pterygota</taxon>
        <taxon>Neoptera</taxon>
        <taxon>Paraneoptera</taxon>
        <taxon>Thysanoptera</taxon>
        <taxon>Terebrantia</taxon>
        <taxon>Thripoidea</taxon>
        <taxon>Thripidae</taxon>
        <taxon>Thrips</taxon>
    </lineage>
</organism>
<evidence type="ECO:0000256" key="5">
    <source>
        <dbReference type="ARBA" id="ARBA00022827"/>
    </source>
</evidence>
<dbReference type="PANTHER" id="PTHR45754:SF3">
    <property type="entry name" value="METHYLENETETRAHYDROFOLATE REDUCTASE (NADPH)"/>
    <property type="match status" value="1"/>
</dbReference>
<comment type="pathway">
    <text evidence="2 7">One-carbon metabolism; tetrahydrofolate interconversion.</text>
</comment>
<dbReference type="PANTHER" id="PTHR45754">
    <property type="entry name" value="METHYLENETETRAHYDROFOLATE REDUCTASE"/>
    <property type="match status" value="1"/>
</dbReference>
<evidence type="ECO:0000256" key="3">
    <source>
        <dbReference type="ARBA" id="ARBA00006743"/>
    </source>
</evidence>
<reference evidence="9" key="1">
    <citation type="submission" date="2025-08" db="UniProtKB">
        <authorList>
            <consortium name="RefSeq"/>
        </authorList>
    </citation>
    <scope>IDENTIFICATION</scope>
    <source>
        <tissue evidence="9">Total insect</tissue>
    </source>
</reference>
<dbReference type="FunCoup" id="A0A6P9AAE5">
    <property type="interactions" value="12"/>
</dbReference>